<reference evidence="7 8" key="1">
    <citation type="submission" date="2016-10" db="EMBL/GenBank/DDBJ databases">
        <authorList>
            <person name="de Groot N.N."/>
        </authorList>
    </citation>
    <scope>NUCLEOTIDE SEQUENCE [LARGE SCALE GENOMIC DNA]</scope>
    <source>
        <strain evidence="7 8">DSM 16619</strain>
    </source>
</reference>
<feature type="transmembrane region" description="Helical" evidence="6">
    <location>
        <begin position="101"/>
        <end position="123"/>
    </location>
</feature>
<dbReference type="OrthoDB" id="9814461at2"/>
<keyword evidence="4 6" id="KW-1133">Transmembrane helix</keyword>
<evidence type="ECO:0000256" key="2">
    <source>
        <dbReference type="ARBA" id="ARBA00022475"/>
    </source>
</evidence>
<dbReference type="EMBL" id="FMZC01000011">
    <property type="protein sequence ID" value="SDE04046.1"/>
    <property type="molecule type" value="Genomic_DNA"/>
</dbReference>
<feature type="transmembrane region" description="Helical" evidence="6">
    <location>
        <begin position="230"/>
        <end position="250"/>
    </location>
</feature>
<dbReference type="PANTHER" id="PTHR30482:SF5">
    <property type="entry name" value="ABC TRANSPORTER PERMEASE PROTEIN"/>
    <property type="match status" value="1"/>
</dbReference>
<dbReference type="GO" id="GO:0005886">
    <property type="term" value="C:plasma membrane"/>
    <property type="evidence" value="ECO:0007669"/>
    <property type="project" value="UniProtKB-SubCell"/>
</dbReference>
<organism evidence="7 8">
    <name type="scientific">Paracidovorax valerianellae</name>
    <dbReference type="NCBI Taxonomy" id="187868"/>
    <lineage>
        <taxon>Bacteria</taxon>
        <taxon>Pseudomonadati</taxon>
        <taxon>Pseudomonadota</taxon>
        <taxon>Betaproteobacteria</taxon>
        <taxon>Burkholderiales</taxon>
        <taxon>Comamonadaceae</taxon>
        <taxon>Paracidovorax</taxon>
    </lineage>
</organism>
<feature type="transmembrane region" description="Helical" evidence="6">
    <location>
        <begin position="51"/>
        <end position="70"/>
    </location>
</feature>
<dbReference type="Pfam" id="PF02653">
    <property type="entry name" value="BPD_transp_2"/>
    <property type="match status" value="1"/>
</dbReference>
<dbReference type="STRING" id="187868.SAMN05192589_111151"/>
<gene>
    <name evidence="7" type="ORF">SAMN05192589_111151</name>
</gene>
<dbReference type="Proteomes" id="UP000198781">
    <property type="component" value="Unassembled WGS sequence"/>
</dbReference>
<protein>
    <submittedName>
        <fullName evidence="7">Amino acid/amide ABC transporter membrane protein 2, HAAT family</fullName>
    </submittedName>
</protein>
<evidence type="ECO:0000256" key="3">
    <source>
        <dbReference type="ARBA" id="ARBA00022692"/>
    </source>
</evidence>
<feature type="transmembrane region" description="Helical" evidence="6">
    <location>
        <begin position="270"/>
        <end position="297"/>
    </location>
</feature>
<evidence type="ECO:0000256" key="6">
    <source>
        <dbReference type="SAM" id="Phobius"/>
    </source>
</evidence>
<dbReference type="GO" id="GO:0015658">
    <property type="term" value="F:branched-chain amino acid transmembrane transporter activity"/>
    <property type="evidence" value="ECO:0007669"/>
    <property type="project" value="InterPro"/>
</dbReference>
<evidence type="ECO:0000256" key="1">
    <source>
        <dbReference type="ARBA" id="ARBA00004651"/>
    </source>
</evidence>
<dbReference type="InterPro" id="IPR043428">
    <property type="entry name" value="LivM-like"/>
</dbReference>
<dbReference type="RefSeq" id="WP_092744918.1">
    <property type="nucleotide sequence ID" value="NZ_FMZC01000011.1"/>
</dbReference>
<keyword evidence="2" id="KW-1003">Cell membrane</keyword>
<evidence type="ECO:0000313" key="7">
    <source>
        <dbReference type="EMBL" id="SDE04046.1"/>
    </source>
</evidence>
<comment type="subcellular location">
    <subcellularLocation>
        <location evidence="1">Cell membrane</location>
        <topology evidence="1">Multi-pass membrane protein</topology>
    </subcellularLocation>
</comment>
<keyword evidence="8" id="KW-1185">Reference proteome</keyword>
<proteinExistence type="predicted"/>
<keyword evidence="3 6" id="KW-0812">Transmembrane</keyword>
<feature type="transmembrane region" description="Helical" evidence="6">
    <location>
        <begin position="27"/>
        <end position="45"/>
    </location>
</feature>
<name>A0A1G6ZR51_9BURK</name>
<dbReference type="CDD" id="cd06581">
    <property type="entry name" value="TM_PBP1_LivM_like"/>
    <property type="match status" value="1"/>
</dbReference>
<dbReference type="AlphaFoldDB" id="A0A1G6ZR51"/>
<sequence>MLYRENGQFKTTYRADQQIFPIAQDRIAIALLLAVAFIAVPMLASDYFFRAILIPLVIMSMAALGVNILVGYCGQISLGSGAFMAVGAYGAYNFFVRLPGLPLIPAIVLGGLCATFFGILFGLPSLRVKGLYLAVATLAAQFFSDWMFLRIKWFTNNSDSGSVSVNGLQVFGMPIESAQSKYLFCLGLLVVVALLAKNLVRGAIGREWMAIRDMDVAAAVIGIRPMYAKLSAFAVSSFIVGMAGALWAFVHLGAWEPAAFSVEVSFRLLFMVIIGGLGSIMGGFFGAAFIVVLPIVLNQFLPALLGLFGIGISTAGVSHAELMIFGALIVWFLIVEPHGLAKLWSTAKQKLRLWPFPH</sequence>
<feature type="transmembrane region" description="Helical" evidence="6">
    <location>
        <begin position="181"/>
        <end position="200"/>
    </location>
</feature>
<keyword evidence="5 6" id="KW-0472">Membrane</keyword>
<feature type="transmembrane region" description="Helical" evidence="6">
    <location>
        <begin position="77"/>
        <end position="95"/>
    </location>
</feature>
<accession>A0A1G6ZR51</accession>
<feature type="transmembrane region" description="Helical" evidence="6">
    <location>
        <begin position="304"/>
        <end position="334"/>
    </location>
</feature>
<evidence type="ECO:0000313" key="8">
    <source>
        <dbReference type="Proteomes" id="UP000198781"/>
    </source>
</evidence>
<evidence type="ECO:0000256" key="4">
    <source>
        <dbReference type="ARBA" id="ARBA00022989"/>
    </source>
</evidence>
<dbReference type="InterPro" id="IPR001851">
    <property type="entry name" value="ABC_transp_permease"/>
</dbReference>
<evidence type="ECO:0000256" key="5">
    <source>
        <dbReference type="ARBA" id="ARBA00023136"/>
    </source>
</evidence>
<dbReference type="PANTHER" id="PTHR30482">
    <property type="entry name" value="HIGH-AFFINITY BRANCHED-CHAIN AMINO ACID TRANSPORT SYSTEM PERMEASE"/>
    <property type="match status" value="1"/>
</dbReference>
<feature type="transmembrane region" description="Helical" evidence="6">
    <location>
        <begin position="130"/>
        <end position="149"/>
    </location>
</feature>